<keyword evidence="2" id="KW-1185">Reference proteome</keyword>
<accession>A0A4C1UP63</accession>
<organism evidence="1 2">
    <name type="scientific">Eumeta variegata</name>
    <name type="common">Bagworm moth</name>
    <name type="synonym">Eumeta japonica</name>
    <dbReference type="NCBI Taxonomy" id="151549"/>
    <lineage>
        <taxon>Eukaryota</taxon>
        <taxon>Metazoa</taxon>
        <taxon>Ecdysozoa</taxon>
        <taxon>Arthropoda</taxon>
        <taxon>Hexapoda</taxon>
        <taxon>Insecta</taxon>
        <taxon>Pterygota</taxon>
        <taxon>Neoptera</taxon>
        <taxon>Endopterygota</taxon>
        <taxon>Lepidoptera</taxon>
        <taxon>Glossata</taxon>
        <taxon>Ditrysia</taxon>
        <taxon>Tineoidea</taxon>
        <taxon>Psychidae</taxon>
        <taxon>Oiketicinae</taxon>
        <taxon>Eumeta</taxon>
    </lineage>
</organism>
<gene>
    <name evidence="1" type="ORF">EVAR_94251_1</name>
</gene>
<dbReference type="AlphaFoldDB" id="A0A4C1UP63"/>
<evidence type="ECO:0000313" key="1">
    <source>
        <dbReference type="EMBL" id="GBP27847.1"/>
    </source>
</evidence>
<sequence length="100" mass="11675">MRNDSKLFRDDNKRLRTLETTFSSPTVAGACDGRPYEVRALDRTEDPNEERARCRSESGTGVEIERVTGIRTVIKKSRCIQKMKEYVLRPRGWSRRRKLS</sequence>
<dbReference type="Proteomes" id="UP000299102">
    <property type="component" value="Unassembled WGS sequence"/>
</dbReference>
<dbReference type="EMBL" id="BGZK01000199">
    <property type="protein sequence ID" value="GBP27847.1"/>
    <property type="molecule type" value="Genomic_DNA"/>
</dbReference>
<proteinExistence type="predicted"/>
<comment type="caution">
    <text evidence="1">The sequence shown here is derived from an EMBL/GenBank/DDBJ whole genome shotgun (WGS) entry which is preliminary data.</text>
</comment>
<reference evidence="1 2" key="1">
    <citation type="journal article" date="2019" name="Commun. Biol.">
        <title>The bagworm genome reveals a unique fibroin gene that provides high tensile strength.</title>
        <authorList>
            <person name="Kono N."/>
            <person name="Nakamura H."/>
            <person name="Ohtoshi R."/>
            <person name="Tomita M."/>
            <person name="Numata K."/>
            <person name="Arakawa K."/>
        </authorList>
    </citation>
    <scope>NUCLEOTIDE SEQUENCE [LARGE SCALE GENOMIC DNA]</scope>
</reference>
<protein>
    <submittedName>
        <fullName evidence="1">Uncharacterized protein</fullName>
    </submittedName>
</protein>
<name>A0A4C1UP63_EUMVA</name>
<evidence type="ECO:0000313" key="2">
    <source>
        <dbReference type="Proteomes" id="UP000299102"/>
    </source>
</evidence>
<dbReference type="PROSITE" id="PS51257">
    <property type="entry name" value="PROKAR_LIPOPROTEIN"/>
    <property type="match status" value="1"/>
</dbReference>